<dbReference type="GO" id="GO:0012505">
    <property type="term" value="C:endomembrane system"/>
    <property type="evidence" value="ECO:0007669"/>
    <property type="project" value="UniProtKB-SubCell"/>
</dbReference>
<feature type="region of interest" description="Disordered" evidence="4">
    <location>
        <begin position="157"/>
        <end position="190"/>
    </location>
</feature>
<dbReference type="OrthoDB" id="116380at2759"/>
<comment type="caution">
    <text evidence="8">The sequence shown here is derived from an EMBL/GenBank/DDBJ whole genome shotgun (WGS) entry which is preliminary data.</text>
</comment>
<dbReference type="AlphaFoldDB" id="A0A8S3TJB0"/>
<accession>A0A8S3TJB0</accession>
<dbReference type="InterPro" id="IPR006068">
    <property type="entry name" value="ATPase_P-typ_cation-transptr_C"/>
</dbReference>
<dbReference type="PANTHER" id="PTHR24093:SF369">
    <property type="entry name" value="CALCIUM-TRANSPORTING ATPASE"/>
    <property type="match status" value="1"/>
</dbReference>
<feature type="domain" description="Plasma membrane calcium transporting P-type ATPase C-terminal" evidence="7">
    <location>
        <begin position="119"/>
        <end position="162"/>
    </location>
</feature>
<dbReference type="GO" id="GO:0005886">
    <property type="term" value="C:plasma membrane"/>
    <property type="evidence" value="ECO:0007669"/>
    <property type="project" value="TreeGrafter"/>
</dbReference>
<evidence type="ECO:0000256" key="3">
    <source>
        <dbReference type="ARBA" id="ARBA00022842"/>
    </source>
</evidence>
<feature type="domain" description="Cation-transporting P-type ATPase C-terminal" evidence="6">
    <location>
        <begin position="2"/>
        <end position="77"/>
    </location>
</feature>
<evidence type="ECO:0000256" key="4">
    <source>
        <dbReference type="SAM" id="MobiDB-lite"/>
    </source>
</evidence>
<reference evidence="8" key="1">
    <citation type="submission" date="2021-03" db="EMBL/GenBank/DDBJ databases">
        <authorList>
            <person name="Bekaert M."/>
        </authorList>
    </citation>
    <scope>NUCLEOTIDE SEQUENCE</scope>
</reference>
<dbReference type="Pfam" id="PF12424">
    <property type="entry name" value="ATP_Ca_trans_C"/>
    <property type="match status" value="1"/>
</dbReference>
<keyword evidence="5" id="KW-1133">Transmembrane helix</keyword>
<dbReference type="SUPFAM" id="SSF81665">
    <property type="entry name" value="Calcium ATPase, transmembrane domain M"/>
    <property type="match status" value="1"/>
</dbReference>
<dbReference type="GO" id="GO:0046872">
    <property type="term" value="F:metal ion binding"/>
    <property type="evidence" value="ECO:0007669"/>
    <property type="project" value="UniProtKB-KW"/>
</dbReference>
<dbReference type="GO" id="GO:0051480">
    <property type="term" value="P:regulation of cytosolic calcium ion concentration"/>
    <property type="evidence" value="ECO:0007669"/>
    <property type="project" value="TreeGrafter"/>
</dbReference>
<dbReference type="GO" id="GO:0005388">
    <property type="term" value="F:P-type calcium transporter activity"/>
    <property type="evidence" value="ECO:0007669"/>
    <property type="project" value="InterPro"/>
</dbReference>
<evidence type="ECO:0000256" key="1">
    <source>
        <dbReference type="ARBA" id="ARBA00004127"/>
    </source>
</evidence>
<name>A0A8S3TJB0_MYTED</name>
<comment type="subcellular location">
    <subcellularLocation>
        <location evidence="1">Endomembrane system</location>
        <topology evidence="1">Multi-pass membrane protein</topology>
    </subcellularLocation>
</comment>
<keyword evidence="5" id="KW-0812">Transmembrane</keyword>
<proteinExistence type="predicted"/>
<keyword evidence="9" id="KW-1185">Reference proteome</keyword>
<dbReference type="InterPro" id="IPR022141">
    <property type="entry name" value="ATP_Ca_trans_C"/>
</dbReference>
<evidence type="ECO:0000313" key="8">
    <source>
        <dbReference type="EMBL" id="CAG2229062.1"/>
    </source>
</evidence>
<keyword evidence="5" id="KW-0472">Membrane</keyword>
<evidence type="ECO:0000313" key="9">
    <source>
        <dbReference type="Proteomes" id="UP000683360"/>
    </source>
</evidence>
<feature type="transmembrane region" description="Helical" evidence="5">
    <location>
        <begin position="26"/>
        <end position="47"/>
    </location>
</feature>
<dbReference type="Proteomes" id="UP000683360">
    <property type="component" value="Unassembled WGS sequence"/>
</dbReference>
<dbReference type="Gene3D" id="1.20.1110.10">
    <property type="entry name" value="Calcium-transporting ATPase, transmembrane domain"/>
    <property type="match status" value="1"/>
</dbReference>
<organism evidence="8 9">
    <name type="scientific">Mytilus edulis</name>
    <name type="common">Blue mussel</name>
    <dbReference type="NCBI Taxonomy" id="6550"/>
    <lineage>
        <taxon>Eukaryota</taxon>
        <taxon>Metazoa</taxon>
        <taxon>Spiralia</taxon>
        <taxon>Lophotrochozoa</taxon>
        <taxon>Mollusca</taxon>
        <taxon>Bivalvia</taxon>
        <taxon>Autobranchia</taxon>
        <taxon>Pteriomorphia</taxon>
        <taxon>Mytilida</taxon>
        <taxon>Mytiloidea</taxon>
        <taxon>Mytilidae</taxon>
        <taxon>Mytilinae</taxon>
        <taxon>Mytilus</taxon>
    </lineage>
</organism>
<keyword evidence="2" id="KW-0479">Metal-binding</keyword>
<sequence>MTLCNEVNARKIHGQRNILEGLQRNPVFIVIWIGTFIAQIVLVQVGGSVFYTKGLTLEQWFWCIFLGIGDLIWGQLVTTVPTSTIPKNVCRRLRGRHEEDEEVDHDIMMEEEDVGGRRGQILWVRGLTRLQQQIRVVNAFRMGLDARFDSNSMSSVHSYHSLQNPKIRKSKPMSSPSVDEGATAETQFNN</sequence>
<protein>
    <submittedName>
        <fullName evidence="8">ATP2B</fullName>
    </submittedName>
</protein>
<dbReference type="EMBL" id="CAJPWZ010002016">
    <property type="protein sequence ID" value="CAG2229062.1"/>
    <property type="molecule type" value="Genomic_DNA"/>
</dbReference>
<dbReference type="InterPro" id="IPR023298">
    <property type="entry name" value="ATPase_P-typ_TM_dom_sf"/>
</dbReference>
<gene>
    <name evidence="8" type="ORF">MEDL_42053</name>
</gene>
<evidence type="ECO:0000256" key="2">
    <source>
        <dbReference type="ARBA" id="ARBA00022723"/>
    </source>
</evidence>
<dbReference type="Pfam" id="PF00689">
    <property type="entry name" value="Cation_ATPase_C"/>
    <property type="match status" value="1"/>
</dbReference>
<keyword evidence="3" id="KW-0460">Magnesium</keyword>
<evidence type="ECO:0000259" key="7">
    <source>
        <dbReference type="Pfam" id="PF12424"/>
    </source>
</evidence>
<feature type="transmembrane region" description="Helical" evidence="5">
    <location>
        <begin position="59"/>
        <end position="77"/>
    </location>
</feature>
<evidence type="ECO:0000259" key="6">
    <source>
        <dbReference type="Pfam" id="PF00689"/>
    </source>
</evidence>
<evidence type="ECO:0000256" key="5">
    <source>
        <dbReference type="SAM" id="Phobius"/>
    </source>
</evidence>
<dbReference type="PANTHER" id="PTHR24093">
    <property type="entry name" value="CATION TRANSPORTING ATPASE"/>
    <property type="match status" value="1"/>
</dbReference>